<name>A0A5F1YC93_9LEPT</name>
<organism evidence="2 3">
    <name type="scientific">Leptospira gomenensis</name>
    <dbReference type="NCBI Taxonomy" id="2484974"/>
    <lineage>
        <taxon>Bacteria</taxon>
        <taxon>Pseudomonadati</taxon>
        <taxon>Spirochaetota</taxon>
        <taxon>Spirochaetia</taxon>
        <taxon>Leptospirales</taxon>
        <taxon>Leptospiraceae</taxon>
        <taxon>Leptospira</taxon>
    </lineage>
</organism>
<evidence type="ECO:0000256" key="1">
    <source>
        <dbReference type="SAM" id="Phobius"/>
    </source>
</evidence>
<keyword evidence="3" id="KW-1185">Reference proteome</keyword>
<evidence type="ECO:0000313" key="3">
    <source>
        <dbReference type="Proteomes" id="UP000298277"/>
    </source>
</evidence>
<dbReference type="OrthoDB" id="7066628at2"/>
<reference evidence="2" key="1">
    <citation type="journal article" date="2019" name="PLoS Negl. Trop. Dis.">
        <title>Revisiting the worldwide diversity of Leptospira species in the environment.</title>
        <authorList>
            <person name="Vincent A.T."/>
            <person name="Schiettekatte O."/>
            <person name="Bourhy P."/>
            <person name="Veyrier F.J."/>
            <person name="Picardeau M."/>
        </authorList>
    </citation>
    <scope>NUCLEOTIDE SEQUENCE [LARGE SCALE GENOMIC DNA]</scope>
    <source>
        <strain evidence="2">201800299</strain>
    </source>
</reference>
<sequence length="136" mass="15858">MKKFFIFSTATLFPFALLWNGLVHGVLLRESNESLSYLRRINTGDFVLMGLIATLVITFLFTVSFWKWKKIGSFGEHVSHVFFFSAIAGVFVDMNQYMLYPIPGNVVFLWFLFGFSEFCVYQWIANYYHGKFIENG</sequence>
<dbReference type="Proteomes" id="UP000298277">
    <property type="component" value="Unassembled WGS sequence"/>
</dbReference>
<gene>
    <name evidence="2" type="ORF">EHQ17_07285</name>
</gene>
<evidence type="ECO:0000313" key="2">
    <source>
        <dbReference type="EMBL" id="TGK35235.1"/>
    </source>
</evidence>
<comment type="caution">
    <text evidence="2">The sequence shown here is derived from an EMBL/GenBank/DDBJ whole genome shotgun (WGS) entry which is preliminary data.</text>
</comment>
<dbReference type="AlphaFoldDB" id="A0A5F1YC93"/>
<proteinExistence type="predicted"/>
<keyword evidence="1" id="KW-0472">Membrane</keyword>
<protein>
    <submittedName>
        <fullName evidence="2">Uncharacterized protein</fullName>
    </submittedName>
</protein>
<keyword evidence="1" id="KW-0812">Transmembrane</keyword>
<dbReference type="EMBL" id="RQFA01000032">
    <property type="protein sequence ID" value="TGK35235.1"/>
    <property type="molecule type" value="Genomic_DNA"/>
</dbReference>
<keyword evidence="1" id="KW-1133">Transmembrane helix</keyword>
<dbReference type="RefSeq" id="WP_135590198.1">
    <property type="nucleotide sequence ID" value="NZ_RQEZ01000105.1"/>
</dbReference>
<feature type="transmembrane region" description="Helical" evidence="1">
    <location>
        <begin position="106"/>
        <end position="124"/>
    </location>
</feature>
<feature type="transmembrane region" description="Helical" evidence="1">
    <location>
        <begin position="80"/>
        <end position="100"/>
    </location>
</feature>
<accession>A0A5F1YC93</accession>
<feature type="transmembrane region" description="Helical" evidence="1">
    <location>
        <begin position="49"/>
        <end position="68"/>
    </location>
</feature>